<protein>
    <recommendedName>
        <fullName evidence="1">Amine oxidase domain-containing protein</fullName>
    </recommendedName>
</protein>
<dbReference type="STRING" id="1051890.A0A3N4LIF2"/>
<accession>A0A3N4LIF2</accession>
<dbReference type="PANTHER" id="PTHR10742">
    <property type="entry name" value="FLAVIN MONOAMINE OXIDASE"/>
    <property type="match status" value="1"/>
</dbReference>
<evidence type="ECO:0000313" key="2">
    <source>
        <dbReference type="EMBL" id="RPB22680.1"/>
    </source>
</evidence>
<dbReference type="Proteomes" id="UP000267821">
    <property type="component" value="Unassembled WGS sequence"/>
</dbReference>
<proteinExistence type="predicted"/>
<dbReference type="OrthoDB" id="5046242at2759"/>
<dbReference type="AlphaFoldDB" id="A0A3N4LIF2"/>
<dbReference type="InterPro" id="IPR002937">
    <property type="entry name" value="Amino_oxidase"/>
</dbReference>
<gene>
    <name evidence="2" type="ORF">L211DRAFT_839388</name>
</gene>
<dbReference type="GO" id="GO:0016491">
    <property type="term" value="F:oxidoreductase activity"/>
    <property type="evidence" value="ECO:0007669"/>
    <property type="project" value="InterPro"/>
</dbReference>
<dbReference type="GO" id="GO:0050660">
    <property type="term" value="F:flavin adenine dinucleotide binding"/>
    <property type="evidence" value="ECO:0007669"/>
    <property type="project" value="TreeGrafter"/>
</dbReference>
<organism evidence="2 3">
    <name type="scientific">Terfezia boudieri ATCC MYA-4762</name>
    <dbReference type="NCBI Taxonomy" id="1051890"/>
    <lineage>
        <taxon>Eukaryota</taxon>
        <taxon>Fungi</taxon>
        <taxon>Dikarya</taxon>
        <taxon>Ascomycota</taxon>
        <taxon>Pezizomycotina</taxon>
        <taxon>Pezizomycetes</taxon>
        <taxon>Pezizales</taxon>
        <taxon>Pezizaceae</taxon>
        <taxon>Terfezia</taxon>
    </lineage>
</organism>
<sequence>MEEGMEGHQHFLASTYAPVLDLLSKPLFSGISEGKATLRLNTQVTHIDLASNDQSPPLIAITTSPTSSNPSAIYTSTFSATLFCLPLGVLKHSHRTLFPLSPSPLSLPPRALSAINSLGYGRLEKVYLRFERAWWPHGARIIMFLEDGNIKEASTTTSNPTNIPPQTQMTLVSLSCLPPPHAQPTLLFYLYGETSAALIRALHSLSSTSIPSDPATNIISPPPNSPQFTLLTTFFHPYLARLHHSLIQPPGNQSQATTPTYTRTPTPTQIIHTTHTTSPFSGYGSYIYFPTHAEDSESDVHILRNLGGKPHPHEAGGRDEGGEVEVEEVEEGWSSLPLWLSGEYVSPRKGLGTTAGAWWSGGEKAGRVREWFEKGAKVGQRSGTESRKK</sequence>
<name>A0A3N4LIF2_9PEZI</name>
<keyword evidence="3" id="KW-1185">Reference proteome</keyword>
<dbReference type="GO" id="GO:0003682">
    <property type="term" value="F:chromatin binding"/>
    <property type="evidence" value="ECO:0007669"/>
    <property type="project" value="TreeGrafter"/>
</dbReference>
<evidence type="ECO:0000259" key="1">
    <source>
        <dbReference type="Pfam" id="PF01593"/>
    </source>
</evidence>
<dbReference type="PANTHER" id="PTHR10742:SF414">
    <property type="entry name" value="CONTAINING AMINE OXIDASE, PUTATIVE (AFU_ORTHOLOGUE AFUA_3G12150)-RELATED"/>
    <property type="match status" value="1"/>
</dbReference>
<reference evidence="2 3" key="1">
    <citation type="journal article" date="2018" name="Nat. Ecol. Evol.">
        <title>Pezizomycetes genomes reveal the molecular basis of ectomycorrhizal truffle lifestyle.</title>
        <authorList>
            <person name="Murat C."/>
            <person name="Payen T."/>
            <person name="Noel B."/>
            <person name="Kuo A."/>
            <person name="Morin E."/>
            <person name="Chen J."/>
            <person name="Kohler A."/>
            <person name="Krizsan K."/>
            <person name="Balestrini R."/>
            <person name="Da Silva C."/>
            <person name="Montanini B."/>
            <person name="Hainaut M."/>
            <person name="Levati E."/>
            <person name="Barry K.W."/>
            <person name="Belfiori B."/>
            <person name="Cichocki N."/>
            <person name="Clum A."/>
            <person name="Dockter R.B."/>
            <person name="Fauchery L."/>
            <person name="Guy J."/>
            <person name="Iotti M."/>
            <person name="Le Tacon F."/>
            <person name="Lindquist E.A."/>
            <person name="Lipzen A."/>
            <person name="Malagnac F."/>
            <person name="Mello A."/>
            <person name="Molinier V."/>
            <person name="Miyauchi S."/>
            <person name="Poulain J."/>
            <person name="Riccioni C."/>
            <person name="Rubini A."/>
            <person name="Sitrit Y."/>
            <person name="Splivallo R."/>
            <person name="Traeger S."/>
            <person name="Wang M."/>
            <person name="Zifcakova L."/>
            <person name="Wipf D."/>
            <person name="Zambonelli A."/>
            <person name="Paolocci F."/>
            <person name="Nowrousian M."/>
            <person name="Ottonello S."/>
            <person name="Baldrian P."/>
            <person name="Spatafora J.W."/>
            <person name="Henrissat B."/>
            <person name="Nagy L.G."/>
            <person name="Aury J.M."/>
            <person name="Wincker P."/>
            <person name="Grigoriev I.V."/>
            <person name="Bonfante P."/>
            <person name="Martin F.M."/>
        </authorList>
    </citation>
    <scope>NUCLEOTIDE SEQUENCE [LARGE SCALE GENOMIC DNA]</scope>
    <source>
        <strain evidence="2 3">ATCC MYA-4762</strain>
    </source>
</reference>
<dbReference type="SUPFAM" id="SSF54373">
    <property type="entry name" value="FAD-linked reductases, C-terminal domain"/>
    <property type="match status" value="1"/>
</dbReference>
<evidence type="ECO:0000313" key="3">
    <source>
        <dbReference type="Proteomes" id="UP000267821"/>
    </source>
</evidence>
<dbReference type="Pfam" id="PF01593">
    <property type="entry name" value="Amino_oxidase"/>
    <property type="match status" value="1"/>
</dbReference>
<dbReference type="InParanoid" id="A0A3N4LIF2"/>
<dbReference type="EMBL" id="ML121550">
    <property type="protein sequence ID" value="RPB22680.1"/>
    <property type="molecule type" value="Genomic_DNA"/>
</dbReference>
<dbReference type="Gene3D" id="3.50.50.60">
    <property type="entry name" value="FAD/NAD(P)-binding domain"/>
    <property type="match status" value="1"/>
</dbReference>
<dbReference type="InterPro" id="IPR050281">
    <property type="entry name" value="Flavin_monoamine_oxidase"/>
</dbReference>
<dbReference type="GO" id="GO:0006338">
    <property type="term" value="P:chromatin remodeling"/>
    <property type="evidence" value="ECO:0007669"/>
    <property type="project" value="TreeGrafter"/>
</dbReference>
<dbReference type="Gene3D" id="3.90.660.10">
    <property type="match status" value="1"/>
</dbReference>
<dbReference type="SUPFAM" id="SSF51905">
    <property type="entry name" value="FAD/NAD(P)-binding domain"/>
    <property type="match status" value="1"/>
</dbReference>
<feature type="domain" description="Amine oxidase" evidence="1">
    <location>
        <begin position="21"/>
        <end position="155"/>
    </location>
</feature>
<dbReference type="InterPro" id="IPR036188">
    <property type="entry name" value="FAD/NAD-bd_sf"/>
</dbReference>